<dbReference type="InterPro" id="IPR003749">
    <property type="entry name" value="ThiS/MoaD-like"/>
</dbReference>
<proteinExistence type="predicted"/>
<dbReference type="SUPFAM" id="SSF54285">
    <property type="entry name" value="MoaD/ThiS"/>
    <property type="match status" value="1"/>
</dbReference>
<accession>A0ABT8L997</accession>
<dbReference type="Gene3D" id="3.10.20.30">
    <property type="match status" value="1"/>
</dbReference>
<keyword evidence="2" id="KW-1185">Reference proteome</keyword>
<dbReference type="CDD" id="cd17040">
    <property type="entry name" value="Ubl_MoaD_like"/>
    <property type="match status" value="1"/>
</dbReference>
<comment type="caution">
    <text evidence="1">The sequence shown here is derived from an EMBL/GenBank/DDBJ whole genome shotgun (WGS) entry which is preliminary data.</text>
</comment>
<reference evidence="1" key="1">
    <citation type="submission" date="2023-06" db="EMBL/GenBank/DDBJ databases">
        <title>Genomic of Agaribacillus aureum.</title>
        <authorList>
            <person name="Wang G."/>
        </authorList>
    </citation>
    <scope>NUCLEOTIDE SEQUENCE</scope>
    <source>
        <strain evidence="1">BMA12</strain>
    </source>
</reference>
<dbReference type="InterPro" id="IPR016155">
    <property type="entry name" value="Mopterin_synth/thiamin_S_b"/>
</dbReference>
<evidence type="ECO:0000313" key="1">
    <source>
        <dbReference type="EMBL" id="MDN5213656.1"/>
    </source>
</evidence>
<protein>
    <submittedName>
        <fullName evidence="1">MoaD/ThiS family protein</fullName>
    </submittedName>
</protein>
<name>A0ABT8L997_9BACT</name>
<dbReference type="InterPro" id="IPR012675">
    <property type="entry name" value="Beta-grasp_dom_sf"/>
</dbReference>
<organism evidence="1 2">
    <name type="scientific">Agaribacillus aureus</name>
    <dbReference type="NCBI Taxonomy" id="3051825"/>
    <lineage>
        <taxon>Bacteria</taxon>
        <taxon>Pseudomonadati</taxon>
        <taxon>Bacteroidota</taxon>
        <taxon>Cytophagia</taxon>
        <taxon>Cytophagales</taxon>
        <taxon>Splendidivirgaceae</taxon>
        <taxon>Agaribacillus</taxon>
    </lineage>
</organism>
<dbReference type="EMBL" id="JAUJEB010000003">
    <property type="protein sequence ID" value="MDN5213656.1"/>
    <property type="molecule type" value="Genomic_DNA"/>
</dbReference>
<dbReference type="RefSeq" id="WP_346758993.1">
    <property type="nucleotide sequence ID" value="NZ_JAUJEB010000003.1"/>
</dbReference>
<gene>
    <name evidence="1" type="ORF">QQ020_16410</name>
</gene>
<dbReference type="Proteomes" id="UP001172083">
    <property type="component" value="Unassembled WGS sequence"/>
</dbReference>
<evidence type="ECO:0000313" key="2">
    <source>
        <dbReference type="Proteomes" id="UP001172083"/>
    </source>
</evidence>
<sequence>MQIKMKYSAQLKREAGISEELVDLQPDQSFDHLLATIANQHSIGFRNVIFDDQNSRRKSLLIIQNGRQVNSEETLKLNNGDEILLMSPIAGG</sequence>
<dbReference type="Pfam" id="PF02597">
    <property type="entry name" value="ThiS"/>
    <property type="match status" value="1"/>
</dbReference>